<keyword evidence="2" id="KW-1185">Reference proteome</keyword>
<reference evidence="1" key="1">
    <citation type="journal article" date="2014" name="Int. J. Syst. Evol. Microbiol.">
        <title>Complete genome sequence of Corynebacterium casei LMG S-19264T (=DSM 44701T), isolated from a smear-ripened cheese.</title>
        <authorList>
            <consortium name="US DOE Joint Genome Institute (JGI-PGF)"/>
            <person name="Walter F."/>
            <person name="Albersmeier A."/>
            <person name="Kalinowski J."/>
            <person name="Ruckert C."/>
        </authorList>
    </citation>
    <scope>NUCLEOTIDE SEQUENCE</scope>
    <source>
        <strain evidence="1">JCM 5016</strain>
    </source>
</reference>
<gene>
    <name evidence="1" type="ORF">GCM10010389_36150</name>
</gene>
<organism evidence="1 2">
    <name type="scientific">Streptomyces echinoruber</name>
    <dbReference type="NCBI Taxonomy" id="68898"/>
    <lineage>
        <taxon>Bacteria</taxon>
        <taxon>Bacillati</taxon>
        <taxon>Actinomycetota</taxon>
        <taxon>Actinomycetes</taxon>
        <taxon>Kitasatosporales</taxon>
        <taxon>Streptomycetaceae</taxon>
        <taxon>Streptomyces</taxon>
    </lineage>
</organism>
<name>A0A918VFY2_9ACTN</name>
<reference evidence="1" key="2">
    <citation type="submission" date="2020-09" db="EMBL/GenBank/DDBJ databases">
        <authorList>
            <person name="Sun Q."/>
            <person name="Ohkuma M."/>
        </authorList>
    </citation>
    <scope>NUCLEOTIDE SEQUENCE</scope>
    <source>
        <strain evidence="1">JCM 5016</strain>
    </source>
</reference>
<protein>
    <submittedName>
        <fullName evidence="1">Uncharacterized protein</fullName>
    </submittedName>
</protein>
<evidence type="ECO:0000313" key="1">
    <source>
        <dbReference type="EMBL" id="GGZ94187.1"/>
    </source>
</evidence>
<accession>A0A918VFY2</accession>
<dbReference type="Proteomes" id="UP000623010">
    <property type="component" value="Unassembled WGS sequence"/>
</dbReference>
<proteinExistence type="predicted"/>
<evidence type="ECO:0000313" key="2">
    <source>
        <dbReference type="Proteomes" id="UP000623010"/>
    </source>
</evidence>
<comment type="caution">
    <text evidence="1">The sequence shown here is derived from an EMBL/GenBank/DDBJ whole genome shotgun (WGS) entry which is preliminary data.</text>
</comment>
<dbReference type="AlphaFoldDB" id="A0A918VFY2"/>
<sequence length="143" mass="14788">MEGGGVEAELTALAASGATTLVQLMAGDAWATVRDRVRALFGRDRSGQAQTADMELEEARAAVAAAANSDDRAALAGIESRWQARLLLLLREDPAAQAELRALLAAAGHSSERGTTVHNTVSGGDIRGPVIQAGTIEGDLHFG</sequence>
<dbReference type="EMBL" id="BMWH01000014">
    <property type="protein sequence ID" value="GGZ94187.1"/>
    <property type="molecule type" value="Genomic_DNA"/>
</dbReference>